<evidence type="ECO:0000259" key="4">
    <source>
        <dbReference type="Pfam" id="PF00496"/>
    </source>
</evidence>
<evidence type="ECO:0000313" key="5">
    <source>
        <dbReference type="EMBL" id="GAI13206.1"/>
    </source>
</evidence>
<name>X1M543_9ZZZZ</name>
<gene>
    <name evidence="5" type="ORF">S06H3_22285</name>
</gene>
<accession>X1M543</accession>
<feature type="non-terminal residue" evidence="5">
    <location>
        <position position="176"/>
    </location>
</feature>
<dbReference type="PANTHER" id="PTHR30290:SF9">
    <property type="entry name" value="OLIGOPEPTIDE-BINDING PROTEIN APPA"/>
    <property type="match status" value="1"/>
</dbReference>
<comment type="similarity">
    <text evidence="1">Belongs to the bacterial solute-binding protein 5 family.</text>
</comment>
<evidence type="ECO:0000256" key="1">
    <source>
        <dbReference type="ARBA" id="ARBA00005695"/>
    </source>
</evidence>
<feature type="domain" description="Solute-binding protein family 5" evidence="4">
    <location>
        <begin position="3"/>
        <end position="175"/>
    </location>
</feature>
<dbReference type="Gene3D" id="3.40.190.10">
    <property type="entry name" value="Periplasmic binding protein-like II"/>
    <property type="match status" value="1"/>
</dbReference>
<dbReference type="GO" id="GO:0015833">
    <property type="term" value="P:peptide transport"/>
    <property type="evidence" value="ECO:0007669"/>
    <property type="project" value="TreeGrafter"/>
</dbReference>
<dbReference type="AlphaFoldDB" id="X1M543"/>
<proteinExistence type="inferred from homology"/>
<dbReference type="SUPFAM" id="SSF53850">
    <property type="entry name" value="Periplasmic binding protein-like II"/>
    <property type="match status" value="1"/>
</dbReference>
<dbReference type="EMBL" id="BARV01011878">
    <property type="protein sequence ID" value="GAI13206.1"/>
    <property type="molecule type" value="Genomic_DNA"/>
</dbReference>
<dbReference type="InterPro" id="IPR000914">
    <property type="entry name" value="SBP_5_dom"/>
</dbReference>
<keyword evidence="2" id="KW-0813">Transport</keyword>
<dbReference type="GO" id="GO:1904680">
    <property type="term" value="F:peptide transmembrane transporter activity"/>
    <property type="evidence" value="ECO:0007669"/>
    <property type="project" value="TreeGrafter"/>
</dbReference>
<dbReference type="PANTHER" id="PTHR30290">
    <property type="entry name" value="PERIPLASMIC BINDING COMPONENT OF ABC TRANSPORTER"/>
    <property type="match status" value="1"/>
</dbReference>
<reference evidence="5" key="1">
    <citation type="journal article" date="2014" name="Front. Microbiol.">
        <title>High frequency of phylogenetically diverse reductive dehalogenase-homologous genes in deep subseafloor sedimentary metagenomes.</title>
        <authorList>
            <person name="Kawai M."/>
            <person name="Futagami T."/>
            <person name="Toyoda A."/>
            <person name="Takaki Y."/>
            <person name="Nishi S."/>
            <person name="Hori S."/>
            <person name="Arai W."/>
            <person name="Tsubouchi T."/>
            <person name="Morono Y."/>
            <person name="Uchiyama I."/>
            <person name="Ito T."/>
            <person name="Fujiyama A."/>
            <person name="Inagaki F."/>
            <person name="Takami H."/>
        </authorList>
    </citation>
    <scope>NUCLEOTIDE SEQUENCE</scope>
    <source>
        <strain evidence="5">Expedition CK06-06</strain>
    </source>
</reference>
<sequence>MGSLAESWEITPDEMVINIRPGVYWSGMSINPVMEPREYIAEDFVFNFNRTLEADFWAVPTVKEWANPAYVDDKYTAIIPTKFANPAWWMHLNFWIFGQQIPRETVEAGPRDWRNIVGTGPFVIKEWVPGTYMTFAPNPLYWRKTTINGKEYPIPFVDELIYPVIADEVTAIAALR</sequence>
<organism evidence="5">
    <name type="scientific">marine sediment metagenome</name>
    <dbReference type="NCBI Taxonomy" id="412755"/>
    <lineage>
        <taxon>unclassified sequences</taxon>
        <taxon>metagenomes</taxon>
        <taxon>ecological metagenomes</taxon>
    </lineage>
</organism>
<dbReference type="InterPro" id="IPR039424">
    <property type="entry name" value="SBP_5"/>
</dbReference>
<evidence type="ECO:0000256" key="2">
    <source>
        <dbReference type="ARBA" id="ARBA00022448"/>
    </source>
</evidence>
<comment type="caution">
    <text evidence="5">The sequence shown here is derived from an EMBL/GenBank/DDBJ whole genome shotgun (WGS) entry which is preliminary data.</text>
</comment>
<evidence type="ECO:0000256" key="3">
    <source>
        <dbReference type="ARBA" id="ARBA00022729"/>
    </source>
</evidence>
<protein>
    <recommendedName>
        <fullName evidence="4">Solute-binding protein family 5 domain-containing protein</fullName>
    </recommendedName>
</protein>
<dbReference type="Pfam" id="PF00496">
    <property type="entry name" value="SBP_bac_5"/>
    <property type="match status" value="1"/>
</dbReference>
<keyword evidence="3" id="KW-0732">Signal</keyword>